<gene>
    <name evidence="1" type="ORF">SACS_1174</name>
</gene>
<reference evidence="1 2" key="1">
    <citation type="journal article" date="2014" name="Genome Biol. Evol.">
        <title>Acetic acid bacteria genomes reveal functional traits for adaptation to life in insect guts.</title>
        <authorList>
            <person name="Chouaia B."/>
            <person name="Gaiarsa S."/>
            <person name="Crotti E."/>
            <person name="Comandatore F."/>
            <person name="Degli Esposti M."/>
            <person name="Ricci I."/>
            <person name="Alma A."/>
            <person name="Favia G."/>
            <person name="Bandi C."/>
            <person name="Daffonchio D."/>
        </authorList>
    </citation>
    <scope>NUCLEOTIDE SEQUENCE [LARGE SCALE GENOMIC DNA]</scope>
    <source>
        <strain evidence="2">AM169</strain>
    </source>
</reference>
<dbReference type="InterPro" id="IPR007833">
    <property type="entry name" value="Capsule_polysaccharide_synth"/>
</dbReference>
<organism evidence="1 2">
    <name type="scientific">Parasaccharibacter apium</name>
    <dbReference type="NCBI Taxonomy" id="1510841"/>
    <lineage>
        <taxon>Bacteria</taxon>
        <taxon>Pseudomonadati</taxon>
        <taxon>Pseudomonadota</taxon>
        <taxon>Alphaproteobacteria</taxon>
        <taxon>Acetobacterales</taxon>
        <taxon>Acetobacteraceae</taxon>
        <taxon>Parasaccharibacter</taxon>
    </lineage>
</organism>
<evidence type="ECO:0000313" key="2">
    <source>
        <dbReference type="Proteomes" id="UP000027590"/>
    </source>
</evidence>
<dbReference type="RefSeq" id="WP_081847712.1">
    <property type="nucleotide sequence ID" value="NZ_CBLY010000006.1"/>
</dbReference>
<name>A0A7U7G685_9PROT</name>
<proteinExistence type="predicted"/>
<dbReference type="EMBL" id="CBLY010000006">
    <property type="protein sequence ID" value="CDG33912.1"/>
    <property type="molecule type" value="Genomic_DNA"/>
</dbReference>
<dbReference type="GO" id="GO:0015774">
    <property type="term" value="P:polysaccharide transport"/>
    <property type="evidence" value="ECO:0007669"/>
    <property type="project" value="InterPro"/>
</dbReference>
<accession>A0A7U7G685</accession>
<dbReference type="Proteomes" id="UP000027590">
    <property type="component" value="Unassembled WGS sequence"/>
</dbReference>
<dbReference type="CDD" id="cd16441">
    <property type="entry name" value="beta_Kdo_transferase_KpsS"/>
    <property type="match status" value="1"/>
</dbReference>
<dbReference type="AlphaFoldDB" id="A0A7U7G685"/>
<comment type="caution">
    <text evidence="1">The sequence shown here is derived from an EMBL/GenBank/DDBJ whole genome shotgun (WGS) entry which is preliminary data.</text>
</comment>
<protein>
    <submittedName>
        <fullName evidence="1">Capsular polysaccharide export system protein KpsS</fullName>
    </submittedName>
</protein>
<reference evidence="1 2" key="2">
    <citation type="journal article" date="2014" name="PLoS ONE">
        <title>Evolution of mitochondria reconstructed from the energy metabolism of living bacteria.</title>
        <authorList>
            <person name="Degli Esposti M."/>
            <person name="Chouaia B."/>
            <person name="Comandatore F."/>
            <person name="Crotti E."/>
            <person name="Sassera D."/>
            <person name="Lievens P.M."/>
            <person name="Daffonchio D."/>
            <person name="Bandi C."/>
        </authorList>
    </citation>
    <scope>NUCLEOTIDE SEQUENCE [LARGE SCALE GENOMIC DNA]</scope>
    <source>
        <strain evidence="2">AM169</strain>
    </source>
</reference>
<dbReference type="GO" id="GO:0000271">
    <property type="term" value="P:polysaccharide biosynthetic process"/>
    <property type="evidence" value="ECO:0007669"/>
    <property type="project" value="InterPro"/>
</dbReference>
<evidence type="ECO:0000313" key="1">
    <source>
        <dbReference type="EMBL" id="CDG33912.1"/>
    </source>
</evidence>
<dbReference type="Pfam" id="PF05159">
    <property type="entry name" value="Capsule_synth"/>
    <property type="match status" value="1"/>
</dbReference>
<sequence>MLNHIQTTPSSRVRPPKEKKLTEYPSNFFEDPRLTEANTLVPVSLQIPPKRKRNFLLLQGLMGPFFQSIGRALKKRGHNVWKINFNGGDELFWRLTGGIAFRSNYGTWPAFLGHVLQKHHITDVLLFGDCRELHRQAILICREMNIAVHVFEEGYIRPDWVTLELGGVNGNSTLPKDPNWYYQRASQLPPAAPHEPVPSSFRRRALEGIAYNAATILLKWRFPHWTDYRPWPPLVEGIGWLRRLCRRKKAQKRSLELIEWLVEGPKPYMLLPLQLDADAQLRLHSSYSGVAEVITEVLVSFAKHAPLEMRLVIKEHPLDNGVQDWKKLVHRLAAAHGVSNRIDYVELGDIAKLVRHAQGVVTVNSTTGTLALAHNVPVITLGHAIYDMLGLTAQSSLKTFWHAPQPPDPIIFAAFRRVLIDQCLIPGGFFSEEGLEKLTISTISRLENYPNSANFPSDQL</sequence>